<reference evidence="1 2" key="1">
    <citation type="submission" date="2017-01" db="EMBL/GenBank/DDBJ databases">
        <title>Comparative genomic analysis of Brazilian Leptospira santarosai.</title>
        <authorList>
            <person name="Moreno L.Z."/>
            <person name="Miraglia F."/>
            <person name="Kremer F.S."/>
            <person name="Eslabao M.R."/>
            <person name="Lilenbaum W."/>
            <person name="Dellagostin O.A."/>
            <person name="Moreno A.M."/>
        </authorList>
    </citation>
    <scope>NUCLEOTIDE SEQUENCE [LARGE SCALE GENOMIC DNA]</scope>
    <source>
        <strain evidence="1 2">M52/8-19</strain>
    </source>
</reference>
<organism evidence="1 2">
    <name type="scientific">Leptospira santarosai</name>
    <dbReference type="NCBI Taxonomy" id="28183"/>
    <lineage>
        <taxon>Bacteria</taxon>
        <taxon>Pseudomonadati</taxon>
        <taxon>Spirochaetota</taxon>
        <taxon>Spirochaetia</taxon>
        <taxon>Leptospirales</taxon>
        <taxon>Leptospiraceae</taxon>
        <taxon>Leptospira</taxon>
    </lineage>
</organism>
<name>A0AB73LVN8_9LEPT</name>
<dbReference type="AlphaFoldDB" id="A0AB73LVN8"/>
<proteinExistence type="predicted"/>
<evidence type="ECO:0000313" key="2">
    <source>
        <dbReference type="Proteomes" id="UP000189337"/>
    </source>
</evidence>
<dbReference type="Proteomes" id="UP000189337">
    <property type="component" value="Unassembled WGS sequence"/>
</dbReference>
<gene>
    <name evidence="1" type="ORF">BWD14_00455</name>
</gene>
<accession>A0AB73LVN8</accession>
<sequence>MRALKTLLIFNNARKKSKKISTETILYRSLYVVKERYPRSVKRLTSNKSQAKSVWLFFMFHAQDFVLRLRFARVLTSHSKRHCRFSVLRLVVRLDHITKALRTLGGLANIQQRQEEIEEDFK</sequence>
<evidence type="ECO:0000313" key="1">
    <source>
        <dbReference type="EMBL" id="ONF94557.1"/>
    </source>
</evidence>
<dbReference type="EMBL" id="MTSU01000001">
    <property type="protein sequence ID" value="ONF94557.1"/>
    <property type="molecule type" value="Genomic_DNA"/>
</dbReference>
<protein>
    <submittedName>
        <fullName evidence="1">Uncharacterized protein</fullName>
    </submittedName>
</protein>
<comment type="caution">
    <text evidence="1">The sequence shown here is derived from an EMBL/GenBank/DDBJ whole genome shotgun (WGS) entry which is preliminary data.</text>
</comment>